<feature type="transmembrane region" description="Helical" evidence="5">
    <location>
        <begin position="191"/>
        <end position="211"/>
    </location>
</feature>
<gene>
    <name evidence="6" type="primary">rocE</name>
    <name evidence="6" type="ORF">GCM10007304_01900</name>
</gene>
<keyword evidence="7" id="KW-1185">Reference proteome</keyword>
<keyword evidence="2 5" id="KW-0812">Transmembrane</keyword>
<dbReference type="RefSeq" id="WP_188542845.1">
    <property type="nucleotide sequence ID" value="NZ_BMCU01000001.1"/>
</dbReference>
<feature type="transmembrane region" description="Helical" evidence="5">
    <location>
        <begin position="441"/>
        <end position="460"/>
    </location>
</feature>
<evidence type="ECO:0000256" key="2">
    <source>
        <dbReference type="ARBA" id="ARBA00022692"/>
    </source>
</evidence>
<dbReference type="GO" id="GO:0016020">
    <property type="term" value="C:membrane"/>
    <property type="evidence" value="ECO:0007669"/>
    <property type="project" value="UniProtKB-SubCell"/>
</dbReference>
<dbReference type="PANTHER" id="PTHR43243">
    <property type="entry name" value="INNER MEMBRANE TRANSPORTER YGJI-RELATED"/>
    <property type="match status" value="1"/>
</dbReference>
<feature type="transmembrane region" description="Helical" evidence="5">
    <location>
        <begin position="159"/>
        <end position="179"/>
    </location>
</feature>
<sequence>MTGPVGIMRRKPTSAIPAAEGAKVETQLKRSMSTFQLTCIGVGSTVGTGIFFIFSEAVPTAGPAVIFSFVIAAITAGLTALCYAELASSIPASGSTYTYAYTIIGEFIALLVGACLILEYGVSTAAVSVLWSQYLNDLLDRIFGVQIPEVLSHAPGDGLGFGINLPAMILVALCAILLIRGTSESARVNAVMVVIKIGILAMFAVVGFFGFDINNLEPFAPFGVAGIGAASGLIFFSFIGLDAVSTAGEEVNNPKKALPIALISALLVVTVIYLTVTLSAIGAQPQDEFAGQEAGLSAILEKVTGSNWPSIVLSAGAVISIFSVTLVTLYGQTRVLFAVSRDGLIPEVFSEVNPRSLSPVKNTIIVAIVVALMGGFIPLDFLADLVSMGTLVAFMVVSVGVVILRRREPDLERGFKVPLYPVLPLLSVAACIYLITQLKLLTWFLFAIWLAATALLYFTYSRKHSRLNPENAPR</sequence>
<comment type="subcellular location">
    <subcellularLocation>
        <location evidence="1">Membrane</location>
        <topology evidence="1">Multi-pass membrane protein</topology>
    </subcellularLocation>
</comment>
<feature type="transmembrane region" description="Helical" evidence="5">
    <location>
        <begin position="35"/>
        <end position="54"/>
    </location>
</feature>
<evidence type="ECO:0000256" key="1">
    <source>
        <dbReference type="ARBA" id="ARBA00004141"/>
    </source>
</evidence>
<accession>A0A917CKC7</accession>
<feature type="transmembrane region" description="Helical" evidence="5">
    <location>
        <begin position="107"/>
        <end position="131"/>
    </location>
</feature>
<organism evidence="6 7">
    <name type="scientific">Rhodococcoides trifolii</name>
    <dbReference type="NCBI Taxonomy" id="908250"/>
    <lineage>
        <taxon>Bacteria</taxon>
        <taxon>Bacillati</taxon>
        <taxon>Actinomycetota</taxon>
        <taxon>Actinomycetes</taxon>
        <taxon>Mycobacteriales</taxon>
        <taxon>Nocardiaceae</taxon>
        <taxon>Rhodococcoides</taxon>
    </lineage>
</organism>
<reference evidence="6" key="1">
    <citation type="journal article" date="2014" name="Int. J. Syst. Evol. Microbiol.">
        <title>Complete genome sequence of Corynebacterium casei LMG S-19264T (=DSM 44701T), isolated from a smear-ripened cheese.</title>
        <authorList>
            <consortium name="US DOE Joint Genome Institute (JGI-PGF)"/>
            <person name="Walter F."/>
            <person name="Albersmeier A."/>
            <person name="Kalinowski J."/>
            <person name="Ruckert C."/>
        </authorList>
    </citation>
    <scope>NUCLEOTIDE SEQUENCE</scope>
    <source>
        <strain evidence="6">CCM 7905</strain>
    </source>
</reference>
<feature type="transmembrane region" description="Helical" evidence="5">
    <location>
        <begin position="363"/>
        <end position="379"/>
    </location>
</feature>
<dbReference type="Gene3D" id="1.20.1740.10">
    <property type="entry name" value="Amino acid/polyamine transporter I"/>
    <property type="match status" value="1"/>
</dbReference>
<feature type="transmembrane region" description="Helical" evidence="5">
    <location>
        <begin position="223"/>
        <end position="245"/>
    </location>
</feature>
<feature type="transmembrane region" description="Helical" evidence="5">
    <location>
        <begin position="385"/>
        <end position="405"/>
    </location>
</feature>
<evidence type="ECO:0000313" key="7">
    <source>
        <dbReference type="Proteomes" id="UP000654257"/>
    </source>
</evidence>
<proteinExistence type="predicted"/>
<dbReference type="AlphaFoldDB" id="A0A917CKC7"/>
<dbReference type="InterPro" id="IPR002293">
    <property type="entry name" value="AA/rel_permease1"/>
</dbReference>
<dbReference type="GO" id="GO:0015171">
    <property type="term" value="F:amino acid transmembrane transporter activity"/>
    <property type="evidence" value="ECO:0007669"/>
    <property type="project" value="TreeGrafter"/>
</dbReference>
<keyword evidence="4 5" id="KW-0472">Membrane</keyword>
<dbReference type="PIRSF" id="PIRSF006060">
    <property type="entry name" value="AA_transporter"/>
    <property type="match status" value="1"/>
</dbReference>
<feature type="transmembrane region" description="Helical" evidence="5">
    <location>
        <begin position="311"/>
        <end position="331"/>
    </location>
</feature>
<reference evidence="6" key="2">
    <citation type="submission" date="2020-09" db="EMBL/GenBank/DDBJ databases">
        <authorList>
            <person name="Sun Q."/>
            <person name="Sedlacek I."/>
        </authorList>
    </citation>
    <scope>NUCLEOTIDE SEQUENCE</scope>
    <source>
        <strain evidence="6">CCM 7905</strain>
    </source>
</reference>
<dbReference type="Proteomes" id="UP000654257">
    <property type="component" value="Unassembled WGS sequence"/>
</dbReference>
<evidence type="ECO:0000256" key="3">
    <source>
        <dbReference type="ARBA" id="ARBA00022989"/>
    </source>
</evidence>
<dbReference type="Pfam" id="PF13520">
    <property type="entry name" value="AA_permease_2"/>
    <property type="match status" value="1"/>
</dbReference>
<evidence type="ECO:0000313" key="6">
    <source>
        <dbReference type="EMBL" id="GGF91574.1"/>
    </source>
</evidence>
<protein>
    <submittedName>
        <fullName evidence="6">Amino acid permease</fullName>
    </submittedName>
</protein>
<feature type="transmembrane region" description="Helical" evidence="5">
    <location>
        <begin position="66"/>
        <end position="86"/>
    </location>
</feature>
<keyword evidence="3 5" id="KW-1133">Transmembrane helix</keyword>
<name>A0A917CKC7_9NOCA</name>
<dbReference type="PANTHER" id="PTHR43243:SF24">
    <property type="entry name" value="CATIONIC AMINO ACID TRANSPORT INTEGRAL MEMBRANE PROTEIN ROCE-RELATED"/>
    <property type="match status" value="1"/>
</dbReference>
<feature type="transmembrane region" description="Helical" evidence="5">
    <location>
        <begin position="257"/>
        <end position="281"/>
    </location>
</feature>
<feature type="transmembrane region" description="Helical" evidence="5">
    <location>
        <begin position="417"/>
        <end position="435"/>
    </location>
</feature>
<comment type="caution">
    <text evidence="6">The sequence shown here is derived from an EMBL/GenBank/DDBJ whole genome shotgun (WGS) entry which is preliminary data.</text>
</comment>
<evidence type="ECO:0000256" key="4">
    <source>
        <dbReference type="ARBA" id="ARBA00023136"/>
    </source>
</evidence>
<evidence type="ECO:0000256" key="5">
    <source>
        <dbReference type="SAM" id="Phobius"/>
    </source>
</evidence>
<dbReference type="EMBL" id="BMCU01000001">
    <property type="protein sequence ID" value="GGF91574.1"/>
    <property type="molecule type" value="Genomic_DNA"/>
</dbReference>